<keyword evidence="2" id="KW-1185">Reference proteome</keyword>
<dbReference type="EMBL" id="LNNH01000004">
    <property type="protein sequence ID" value="KWW22387.1"/>
    <property type="molecule type" value="Genomic_DNA"/>
</dbReference>
<sequence>MLLTIQASSRLEGALAEYNKKGRVSHTCFVCNEDTSNGDASNLNYYKLGTKKVCLSCMKDVLRHPSLKEYEYVHTSVIDKTAFYKNVLAVLKDESFLESIREQKLIPAL</sequence>
<dbReference type="AlphaFoldDB" id="A0A109N2M8"/>
<evidence type="ECO:0000313" key="1">
    <source>
        <dbReference type="EMBL" id="KWW22387.1"/>
    </source>
</evidence>
<name>A0A109N2M8_9BACI</name>
<protein>
    <submittedName>
        <fullName evidence="1">Uncharacterized protein</fullName>
    </submittedName>
</protein>
<organism evidence="1 2">
    <name type="scientific">Peribacillus simplex</name>
    <dbReference type="NCBI Taxonomy" id="1478"/>
    <lineage>
        <taxon>Bacteria</taxon>
        <taxon>Bacillati</taxon>
        <taxon>Bacillota</taxon>
        <taxon>Bacilli</taxon>
        <taxon>Bacillales</taxon>
        <taxon>Bacillaceae</taxon>
        <taxon>Peribacillus</taxon>
    </lineage>
</organism>
<accession>A0A109N2M8</accession>
<evidence type="ECO:0000313" key="2">
    <source>
        <dbReference type="Proteomes" id="UP000064189"/>
    </source>
</evidence>
<proteinExistence type="predicted"/>
<reference evidence="1 2" key="1">
    <citation type="submission" date="2015-11" db="EMBL/GenBank/DDBJ databases">
        <title>Genome Sequence of Bacillus simplex strain VanAntwerpen2.</title>
        <authorList>
            <person name="Couger M.B."/>
        </authorList>
    </citation>
    <scope>NUCLEOTIDE SEQUENCE [LARGE SCALE GENOMIC DNA]</scope>
    <source>
        <strain evidence="1 2">VanAntwerpen02</strain>
    </source>
</reference>
<dbReference type="Proteomes" id="UP000064189">
    <property type="component" value="Unassembled WGS sequence"/>
</dbReference>
<dbReference type="RefSeq" id="WP_061140433.1">
    <property type="nucleotide sequence ID" value="NZ_LNNH01000004.1"/>
</dbReference>
<comment type="caution">
    <text evidence="1">The sequence shown here is derived from an EMBL/GenBank/DDBJ whole genome shotgun (WGS) entry which is preliminary data.</text>
</comment>
<gene>
    <name evidence="1" type="ORF">AS888_12685</name>
</gene>